<proteinExistence type="predicted"/>
<comment type="caution">
    <text evidence="2">The sequence shown here is derived from an EMBL/GenBank/DDBJ whole genome shotgun (WGS) entry which is preliminary data.</text>
</comment>
<organism evidence="2 3">
    <name type="scientific">Simonsiella muelleri ATCC 29453</name>
    <dbReference type="NCBI Taxonomy" id="641147"/>
    <lineage>
        <taxon>Bacteria</taxon>
        <taxon>Pseudomonadati</taxon>
        <taxon>Pseudomonadota</taxon>
        <taxon>Betaproteobacteria</taxon>
        <taxon>Neisseriales</taxon>
        <taxon>Neisseriaceae</taxon>
        <taxon>Simonsiella</taxon>
    </lineage>
</organism>
<keyword evidence="1" id="KW-0812">Transmembrane</keyword>
<evidence type="ECO:0000313" key="3">
    <source>
        <dbReference type="Proteomes" id="UP000017813"/>
    </source>
</evidence>
<dbReference type="Proteomes" id="UP000017813">
    <property type="component" value="Unassembled WGS sequence"/>
</dbReference>
<dbReference type="AlphaFoldDB" id="V9H973"/>
<dbReference type="RefSeq" id="WP_002641562.1">
    <property type="nucleotide sequence ID" value="NZ_CP019448.1"/>
</dbReference>
<dbReference type="STRING" id="641147.HMPREF9021_00779"/>
<evidence type="ECO:0000256" key="1">
    <source>
        <dbReference type="SAM" id="Phobius"/>
    </source>
</evidence>
<feature type="transmembrane region" description="Helical" evidence="1">
    <location>
        <begin position="14"/>
        <end position="34"/>
    </location>
</feature>
<gene>
    <name evidence="2" type="ORF">HMPREF9021_00779</name>
</gene>
<sequence length="47" mass="5095">MDQIITFQISVSQLIGAMLLMGVVLGVSCVALIANAKAIFKQMHDKF</sequence>
<dbReference type="EMBL" id="ADCY02000014">
    <property type="protein sequence ID" value="EFG31509.1"/>
    <property type="molecule type" value="Genomic_DNA"/>
</dbReference>
<reference evidence="2 3" key="1">
    <citation type="submission" date="2010-03" db="EMBL/GenBank/DDBJ databases">
        <authorList>
            <consortium name="The Broad Institute Genome Sequencing Platform"/>
            <person name="Ward D."/>
            <person name="Earl A."/>
            <person name="Feldgarden M."/>
            <person name="Gevers D."/>
            <person name="Young S."/>
            <person name="Zeng Q."/>
            <person name="Koehrsen M."/>
            <person name="Alvarado L."/>
            <person name="Berlin A.M."/>
            <person name="Borenstein D."/>
            <person name="Chapman S.B."/>
            <person name="Chen Z."/>
            <person name="Engels R."/>
            <person name="Freedman E."/>
            <person name="Gellesch M."/>
            <person name="Goldberg J."/>
            <person name="Griggs A."/>
            <person name="Gujja S."/>
            <person name="Heilman E.R."/>
            <person name="Heiman D.I."/>
            <person name="Hepburn T.A."/>
            <person name="Howarth C."/>
            <person name="Jen D."/>
            <person name="Larson L."/>
            <person name="Mehta T."/>
            <person name="Park D."/>
            <person name="Pearson M."/>
            <person name="Richards J."/>
            <person name="Roberts A."/>
            <person name="Saif S."/>
            <person name="Shea T.D."/>
            <person name="Shenoy N."/>
            <person name="Sisk P."/>
            <person name="Stolte C."/>
            <person name="Sykes S.N."/>
            <person name="Walk T."/>
            <person name="White J."/>
            <person name="Yandava C."/>
            <person name="Izard J."/>
            <person name="Baranova O.V."/>
            <person name="Blanton J.M."/>
            <person name="Tanner A.C."/>
            <person name="Dewhirst F."/>
            <person name="Haas B."/>
            <person name="Nusbaum C."/>
            <person name="Birren B."/>
        </authorList>
    </citation>
    <scope>NUCLEOTIDE SEQUENCE [LARGE SCALE GENOMIC DNA]</scope>
    <source>
        <strain evidence="2 3">ATCC 29453</strain>
    </source>
</reference>
<reference evidence="2 3" key="2">
    <citation type="submission" date="2011-10" db="EMBL/GenBank/DDBJ databases">
        <title>The Genome Sequence of Simonsiella muelleri ATCC 29453.</title>
        <authorList>
            <consortium name="The Broad Institute Genome Sequencing Platform"/>
            <consortium name="The Broad Institute Genome Sequencing Center for Infectious Disease"/>
            <person name="Earl A."/>
            <person name="Ward D."/>
            <person name="Feldgarden M."/>
            <person name="Gevers D."/>
            <person name="Izard J."/>
            <person name="Baranova O.V."/>
            <person name="Blanton J.M."/>
            <person name="Tanner A.C."/>
            <person name="Dewhirst F."/>
            <person name="Young S.K."/>
            <person name="Zeng Q."/>
            <person name="Gargeya S."/>
            <person name="Fitzgerald M."/>
            <person name="Haas B."/>
            <person name="Abouelleil A."/>
            <person name="Alvarado L."/>
            <person name="Arachchi H.M."/>
            <person name="Berlin A."/>
            <person name="Brown A."/>
            <person name="Chapman S.B."/>
            <person name="Chen Z."/>
            <person name="Dunbar C."/>
            <person name="Freedman E."/>
            <person name="Gearin G."/>
            <person name="Goldberg J."/>
            <person name="Griggs A."/>
            <person name="Gujja S."/>
            <person name="Heiman D."/>
            <person name="Howarth C."/>
            <person name="Larson L."/>
            <person name="Lui A."/>
            <person name="MacDonald P.J.P."/>
            <person name="Montmayeur A."/>
            <person name="Murphy C."/>
            <person name="Neiman D."/>
            <person name="Pearson M."/>
            <person name="Priest M."/>
            <person name="Roberts A."/>
            <person name="Saif S."/>
            <person name="Shea T."/>
            <person name="Shenoy N."/>
            <person name="Sisk P."/>
            <person name="Stolte C."/>
            <person name="Sykes S."/>
            <person name="Wortman J."/>
            <person name="Nusbaum C."/>
            <person name="Birren B."/>
        </authorList>
    </citation>
    <scope>NUCLEOTIDE SEQUENCE [LARGE SCALE GENOMIC DNA]</scope>
    <source>
        <strain evidence="2 3">ATCC 29453</strain>
    </source>
</reference>
<keyword evidence="1" id="KW-1133">Transmembrane helix</keyword>
<protein>
    <submittedName>
        <fullName evidence="2">Uncharacterized protein</fullName>
    </submittedName>
</protein>
<dbReference type="HOGENOM" id="CLU_3173209_0_0_4"/>
<evidence type="ECO:0000313" key="2">
    <source>
        <dbReference type="EMBL" id="EFG31509.1"/>
    </source>
</evidence>
<accession>V9H973</accession>
<keyword evidence="1" id="KW-0472">Membrane</keyword>
<name>V9H973_9NEIS</name>
<keyword evidence="3" id="KW-1185">Reference proteome</keyword>